<dbReference type="EMBL" id="AE000513">
    <property type="protein sequence ID" value="AAF10540.1"/>
    <property type="molecule type" value="Genomic_DNA"/>
</dbReference>
<dbReference type="KEGG" id="dra:DR_0960"/>
<dbReference type="EnsemblBacteria" id="AAF10540">
    <property type="protein sequence ID" value="AAF10540"/>
    <property type="gene ID" value="DR_0960"/>
</dbReference>
<feature type="repeat" description="WD" evidence="1">
    <location>
        <begin position="209"/>
        <end position="241"/>
    </location>
</feature>
<evidence type="ECO:0000313" key="2">
    <source>
        <dbReference type="EMBL" id="AAF10540.1"/>
    </source>
</evidence>
<protein>
    <submittedName>
        <fullName evidence="2">Uncharacterized protein</fullName>
    </submittedName>
</protein>
<organism evidence="2 3">
    <name type="scientific">Deinococcus radiodurans (strain ATCC 13939 / DSM 20539 / JCM 16871 / CCUG 27074 / LMG 4051 / NBRC 15346 / NCIMB 9279 / VKM B-1422 / R1)</name>
    <dbReference type="NCBI Taxonomy" id="243230"/>
    <lineage>
        <taxon>Bacteria</taxon>
        <taxon>Thermotogati</taxon>
        <taxon>Deinococcota</taxon>
        <taxon>Deinococci</taxon>
        <taxon>Deinococcales</taxon>
        <taxon>Deinococcaceae</taxon>
        <taxon>Deinococcus</taxon>
    </lineage>
</organism>
<reference evidence="2 3" key="1">
    <citation type="journal article" date="1999" name="Science">
        <title>Genome sequence of the radioresistant bacterium Deinococcus radiodurans R1.</title>
        <authorList>
            <person name="White O."/>
            <person name="Eisen J.A."/>
            <person name="Heidelberg J.F."/>
            <person name="Hickey E.K."/>
            <person name="Peterson J.D."/>
            <person name="Dodson R.J."/>
            <person name="Haft D.H."/>
            <person name="Gwinn M.L."/>
            <person name="Nelson W.C."/>
            <person name="Richardson D.L."/>
            <person name="Moffat K.S."/>
            <person name="Qin H."/>
            <person name="Jiang L."/>
            <person name="Pamphile W."/>
            <person name="Crosby M."/>
            <person name="Shen M."/>
            <person name="Vamathevan J.J."/>
            <person name="Lam P."/>
            <person name="McDonald L."/>
            <person name="Utterback T."/>
            <person name="Zalewski C."/>
            <person name="Makarova K.S."/>
            <person name="Aravind L."/>
            <person name="Daly M.J."/>
            <person name="Minton K.W."/>
            <person name="Fleischmann R.D."/>
            <person name="Ketchum K.A."/>
            <person name="Nelson K.E."/>
            <person name="Salzberg S."/>
            <person name="Smith H.O."/>
            <person name="Venter J.C."/>
            <person name="Fraser C.M."/>
        </authorList>
    </citation>
    <scope>NUCLEOTIDE SEQUENCE [LARGE SCALE GENOMIC DNA]</scope>
    <source>
        <strain evidence="3">ATCC 13939 / DSM 20539 / JCM 16871 / LMG 4051 / NBRC 15346 / NCIMB 9279 / R1 / VKM B-1422</strain>
    </source>
</reference>
<dbReference type="PROSITE" id="PS50082">
    <property type="entry name" value="WD_REPEATS_2"/>
    <property type="match status" value="1"/>
</dbReference>
<accession>Q9RVR2</accession>
<dbReference type="RefSeq" id="WP_010887605.1">
    <property type="nucleotide sequence ID" value="NC_001263.1"/>
</dbReference>
<dbReference type="SUPFAM" id="SSF50969">
    <property type="entry name" value="YVTN repeat-like/Quinoprotein amine dehydrogenase"/>
    <property type="match status" value="1"/>
</dbReference>
<dbReference type="PIR" id="G75454">
    <property type="entry name" value="G75454"/>
</dbReference>
<keyword evidence="3" id="KW-1185">Reference proteome</keyword>
<dbReference type="STRING" id="243230.DR_0960"/>
<dbReference type="InParanoid" id="Q9RVR2"/>
<dbReference type="Proteomes" id="UP000002524">
    <property type="component" value="Chromosome 1"/>
</dbReference>
<keyword evidence="1" id="KW-0853">WD repeat</keyword>
<dbReference type="InterPro" id="IPR001680">
    <property type="entry name" value="WD40_rpt"/>
</dbReference>
<evidence type="ECO:0000313" key="3">
    <source>
        <dbReference type="Proteomes" id="UP000002524"/>
    </source>
</evidence>
<sequence>MPVSQSLCQSPCQWPACSPSAASPFRLPRLALGMLALLAGSAGWPGAAAQSAPAVRTLPSARSVPALPVNALPAAAPAPSGLPASLLSSLSSLNLIPIGSERLEVLGVAPDALAGTPGNPQGALLAVRGVGGNAVELYDAASGQLRRTVRLPPEVLLNVAPAISPDGRWLAVAIQTEAATGEGRLGLLSTTDPVYRFFLKSAGLSGTSALAFSPDGTRLAVGNRNGYAQLWNLDTRERLSTVKGKGVPLNLAFSPDGKLFLPHFLGQKSATLISASTGQPLGALVDGSGELAVPGLLVGAGGRALALPSGTPTPLPAYLAGGAVLAGFDRQRTRVLVQLPVGPEWLVLELRDVLTGAPLGQWVLPAAFANAPRLLPSGQHALIGDGTGGLRLLTLK</sequence>
<proteinExistence type="predicted"/>
<dbReference type="InterPro" id="IPR011044">
    <property type="entry name" value="Quino_amine_DH_bsu"/>
</dbReference>
<gene>
    <name evidence="2" type="ordered locus">DR_0960</name>
</gene>
<dbReference type="InterPro" id="IPR011659">
    <property type="entry name" value="WD40"/>
</dbReference>
<dbReference type="AlphaFoldDB" id="Q9RVR2"/>
<dbReference type="PaxDb" id="243230-DR_0960"/>
<dbReference type="GeneID" id="69517205"/>
<name>Q9RVR2_DEIRA</name>
<evidence type="ECO:0000256" key="1">
    <source>
        <dbReference type="PROSITE-ProRule" id="PRU00221"/>
    </source>
</evidence>
<dbReference type="HOGENOM" id="CLU_695839_0_0_0"/>
<dbReference type="Pfam" id="PF07676">
    <property type="entry name" value="PD40"/>
    <property type="match status" value="1"/>
</dbReference>
<dbReference type="Pfam" id="PF00400">
    <property type="entry name" value="WD40"/>
    <property type="match status" value="1"/>
</dbReference>
<dbReference type="Gene3D" id="2.130.10.10">
    <property type="entry name" value="YVTN repeat-like/Quinoprotein amine dehydrogenase"/>
    <property type="match status" value="1"/>
</dbReference>
<dbReference type="PATRIC" id="fig|243230.17.peg.1147"/>
<dbReference type="OrthoDB" id="9802240at2"/>
<dbReference type="InterPro" id="IPR015943">
    <property type="entry name" value="WD40/YVTN_repeat-like_dom_sf"/>
</dbReference>
<dbReference type="eggNOG" id="COG0823">
    <property type="taxonomic scope" value="Bacteria"/>
</dbReference>